<feature type="transmembrane region" description="Helical" evidence="7">
    <location>
        <begin position="25"/>
        <end position="42"/>
    </location>
</feature>
<dbReference type="PANTHER" id="PTHR23051:SF0">
    <property type="entry name" value="SOLUTE CARRIER FAMILY 35 MEMBER F5"/>
    <property type="match status" value="1"/>
</dbReference>
<comment type="subcellular location">
    <subcellularLocation>
        <location evidence="1">Membrane</location>
        <topology evidence="1">Multi-pass membrane protein</topology>
    </subcellularLocation>
</comment>
<evidence type="ECO:0000256" key="7">
    <source>
        <dbReference type="SAM" id="Phobius"/>
    </source>
</evidence>
<evidence type="ECO:0000313" key="9">
    <source>
        <dbReference type="Proteomes" id="UP000183832"/>
    </source>
</evidence>
<evidence type="ECO:0000256" key="2">
    <source>
        <dbReference type="ARBA" id="ARBA00007863"/>
    </source>
</evidence>
<proteinExistence type="inferred from homology"/>
<dbReference type="AlphaFoldDB" id="A0A1J1IKA1"/>
<evidence type="ECO:0000313" key="8">
    <source>
        <dbReference type="EMBL" id="CRL00186.1"/>
    </source>
</evidence>
<feature type="transmembrane region" description="Helical" evidence="7">
    <location>
        <begin position="262"/>
        <end position="279"/>
    </location>
</feature>
<dbReference type="PANTHER" id="PTHR23051">
    <property type="entry name" value="SOLUTE CARRIER FAMILY 35, MEMBER F5"/>
    <property type="match status" value="1"/>
</dbReference>
<evidence type="ECO:0000256" key="1">
    <source>
        <dbReference type="ARBA" id="ARBA00004141"/>
    </source>
</evidence>
<dbReference type="EMBL" id="CVRI01000054">
    <property type="protein sequence ID" value="CRL00186.1"/>
    <property type="molecule type" value="Genomic_DNA"/>
</dbReference>
<feature type="transmembrane region" description="Helical" evidence="7">
    <location>
        <begin position="232"/>
        <end position="250"/>
    </location>
</feature>
<feature type="transmembrane region" description="Helical" evidence="7">
    <location>
        <begin position="177"/>
        <end position="196"/>
    </location>
</feature>
<keyword evidence="9" id="KW-1185">Reference proteome</keyword>
<dbReference type="GO" id="GO:0016020">
    <property type="term" value="C:membrane"/>
    <property type="evidence" value="ECO:0007669"/>
    <property type="project" value="UniProtKB-SubCell"/>
</dbReference>
<organism evidence="8 9">
    <name type="scientific">Clunio marinus</name>
    <dbReference type="NCBI Taxonomy" id="568069"/>
    <lineage>
        <taxon>Eukaryota</taxon>
        <taxon>Metazoa</taxon>
        <taxon>Ecdysozoa</taxon>
        <taxon>Arthropoda</taxon>
        <taxon>Hexapoda</taxon>
        <taxon>Insecta</taxon>
        <taxon>Pterygota</taxon>
        <taxon>Neoptera</taxon>
        <taxon>Endopterygota</taxon>
        <taxon>Diptera</taxon>
        <taxon>Nematocera</taxon>
        <taxon>Chironomoidea</taxon>
        <taxon>Chironomidae</taxon>
        <taxon>Clunio</taxon>
    </lineage>
</organism>
<dbReference type="SUPFAM" id="SSF103481">
    <property type="entry name" value="Multidrug resistance efflux transporter EmrE"/>
    <property type="match status" value="1"/>
</dbReference>
<evidence type="ECO:0000256" key="3">
    <source>
        <dbReference type="ARBA" id="ARBA00022692"/>
    </source>
</evidence>
<accession>A0A1J1IKA1</accession>
<keyword evidence="5 7" id="KW-0472">Membrane</keyword>
<dbReference type="OrthoDB" id="10041630at2759"/>
<evidence type="ECO:0000256" key="5">
    <source>
        <dbReference type="ARBA" id="ARBA00023136"/>
    </source>
</evidence>
<reference evidence="8 9" key="1">
    <citation type="submission" date="2015-04" db="EMBL/GenBank/DDBJ databases">
        <authorList>
            <person name="Syromyatnikov M.Y."/>
            <person name="Popov V.N."/>
        </authorList>
    </citation>
    <scope>NUCLEOTIDE SEQUENCE [LARGE SCALE GENOMIC DNA]</scope>
</reference>
<dbReference type="STRING" id="568069.A0A1J1IKA1"/>
<evidence type="ECO:0000256" key="4">
    <source>
        <dbReference type="ARBA" id="ARBA00022989"/>
    </source>
</evidence>
<gene>
    <name evidence="8" type="ORF">CLUMA_CG013460</name>
</gene>
<feature type="transmembrane region" description="Helical" evidence="7">
    <location>
        <begin position="291"/>
        <end position="310"/>
    </location>
</feature>
<sequence length="450" mass="51391">MWFDYNTKEEKQTSKFNMLSKTQKLSLGITVLLIVDVIWVVSSELTKFLYQEENFDKPFFCTFFKTSLFALYLVVMGLITPWRDSCSKNGNYQPVDSQNEDDNFFTNGGLSDSTFVPIKTPDTESDDSSIRSVRFSKLAEVREMSAEEATEALMSRLSYSASLRGRRQKTHHKTARTALMFCILWFIANYMFQLALDPSETALVTLLSTTSSLFTLALAATFPSSSGDRFTISKFFAVVMSIGGALLVTISELDEPKNSRGIVLSVLSAFFYACYLVLVKRKNDTDEKIDIIEFFGFVGLWNILLLWPIFLVLNFSQLETFEMPNRQQLLVLLLNGLIGTVISEALWLWGCFLTSTLIGTLAMTLQIPLSMVLDMILRDKIYPLNFYLGSIPMFLSLIFVAFLMKFDDSDPVLRCLKMFNRKFWHCRRANVVKIPDLDEQNESLIDNHDN</sequence>
<comment type="similarity">
    <text evidence="2">Belongs to the SLC35F solute transporter family.</text>
</comment>
<keyword evidence="3 7" id="KW-0812">Transmembrane</keyword>
<feature type="transmembrane region" description="Helical" evidence="7">
    <location>
        <begin position="384"/>
        <end position="404"/>
    </location>
</feature>
<feature type="transmembrane region" description="Helical" evidence="7">
    <location>
        <begin position="202"/>
        <end position="220"/>
    </location>
</feature>
<name>A0A1J1IKA1_9DIPT</name>
<keyword evidence="4 7" id="KW-1133">Transmembrane helix</keyword>
<feature type="transmembrane region" description="Helical" evidence="7">
    <location>
        <begin position="330"/>
        <end position="363"/>
    </location>
</feature>
<dbReference type="Proteomes" id="UP000183832">
    <property type="component" value="Unassembled WGS sequence"/>
</dbReference>
<protein>
    <recommendedName>
        <fullName evidence="6">Solute carrier family 35 member F5</fullName>
    </recommendedName>
</protein>
<dbReference type="InterPro" id="IPR037185">
    <property type="entry name" value="EmrE-like"/>
</dbReference>
<evidence type="ECO:0000256" key="6">
    <source>
        <dbReference type="ARBA" id="ARBA00040744"/>
    </source>
</evidence>
<feature type="transmembrane region" description="Helical" evidence="7">
    <location>
        <begin position="62"/>
        <end position="82"/>
    </location>
</feature>